<proteinExistence type="predicted"/>
<feature type="domain" description="Porin" evidence="12">
    <location>
        <begin position="11"/>
        <end position="348"/>
    </location>
</feature>
<dbReference type="AlphaFoldDB" id="A0A3P4AZZ2"/>
<comment type="subcellular location">
    <subcellularLocation>
        <location evidence="1">Cell outer membrane</location>
        <topology evidence="1">Multi-pass membrane protein</topology>
    </subcellularLocation>
</comment>
<evidence type="ECO:0000256" key="10">
    <source>
        <dbReference type="ARBA" id="ARBA00023237"/>
    </source>
</evidence>
<dbReference type="EMBL" id="UWPJ01000009">
    <property type="protein sequence ID" value="VCU69050.1"/>
    <property type="molecule type" value="Genomic_DNA"/>
</dbReference>
<evidence type="ECO:0000256" key="3">
    <source>
        <dbReference type="ARBA" id="ARBA00022448"/>
    </source>
</evidence>
<dbReference type="GO" id="GO:0015288">
    <property type="term" value="F:porin activity"/>
    <property type="evidence" value="ECO:0007669"/>
    <property type="project" value="UniProtKB-KW"/>
</dbReference>
<dbReference type="GO" id="GO:0006811">
    <property type="term" value="P:monoatomic ion transport"/>
    <property type="evidence" value="ECO:0007669"/>
    <property type="project" value="UniProtKB-KW"/>
</dbReference>
<accession>A0A3P4AZZ2</accession>
<evidence type="ECO:0000259" key="12">
    <source>
        <dbReference type="Pfam" id="PF13609"/>
    </source>
</evidence>
<dbReference type="InterPro" id="IPR050298">
    <property type="entry name" value="Gram-neg_bact_OMP"/>
</dbReference>
<evidence type="ECO:0000256" key="9">
    <source>
        <dbReference type="ARBA" id="ARBA00023136"/>
    </source>
</evidence>
<sequence>MGFKYGMALGALLCGVAAGAGAQSRVTLSGEVDAGLQLYKAANGDKITRLQNGGFGASRLLIAGSEDMGNGLRANFMLEMGPAIDTGAASRFGLFNRASWVGLSSNAAGELRLGRQLTGTANLMCQVDLHWCASGFNGTGIMYNGDLAVVGRWISGSPGRGGNNNDGISVFSGGNGTAGSAESNRKNNSVQYTSPRIGGFQARLMYALGETGSHPLNGNGNHFDATLGYTSGNLFLAAGYAQVRPDPLWNAKGELATLGGTYAFGKLKVGAIYQYETASGPAARWTHASAWAVTAAYQAGAFEPYVKFGQHRTNGTGAYRIVDGTDTFVVNVGSLYNLSKRTALYADFVTDLRGSHGDPAIYKNDPRSFTVGLRHRF</sequence>
<evidence type="ECO:0000256" key="7">
    <source>
        <dbReference type="ARBA" id="ARBA00023065"/>
    </source>
</evidence>
<keyword evidence="9" id="KW-0472">Membrane</keyword>
<evidence type="ECO:0000313" key="13">
    <source>
        <dbReference type="EMBL" id="VCU69050.1"/>
    </source>
</evidence>
<dbReference type="Gene3D" id="2.40.160.10">
    <property type="entry name" value="Porin"/>
    <property type="match status" value="1"/>
</dbReference>
<evidence type="ECO:0000256" key="1">
    <source>
        <dbReference type="ARBA" id="ARBA00004571"/>
    </source>
</evidence>
<dbReference type="OrthoDB" id="8520696at2"/>
<comment type="subunit">
    <text evidence="2">Homotrimer.</text>
</comment>
<reference evidence="13 14" key="1">
    <citation type="submission" date="2018-10" db="EMBL/GenBank/DDBJ databases">
        <authorList>
            <person name="Criscuolo A."/>
        </authorList>
    </citation>
    <scope>NUCLEOTIDE SEQUENCE [LARGE SCALE GENOMIC DNA]</scope>
    <source>
        <strain evidence="13">DnA1</strain>
    </source>
</reference>
<keyword evidence="14" id="KW-1185">Reference proteome</keyword>
<evidence type="ECO:0000256" key="2">
    <source>
        <dbReference type="ARBA" id="ARBA00011233"/>
    </source>
</evidence>
<evidence type="ECO:0000313" key="14">
    <source>
        <dbReference type="Proteomes" id="UP000277294"/>
    </source>
</evidence>
<dbReference type="GO" id="GO:0009279">
    <property type="term" value="C:cell outer membrane"/>
    <property type="evidence" value="ECO:0007669"/>
    <property type="project" value="UniProtKB-SubCell"/>
</dbReference>
<evidence type="ECO:0000256" key="5">
    <source>
        <dbReference type="ARBA" id="ARBA00022692"/>
    </source>
</evidence>
<protein>
    <submittedName>
        <fullName evidence="13">Outer membrane porin protein 32</fullName>
    </submittedName>
</protein>
<keyword evidence="5" id="KW-0812">Transmembrane</keyword>
<evidence type="ECO:0000256" key="6">
    <source>
        <dbReference type="ARBA" id="ARBA00022729"/>
    </source>
</evidence>
<dbReference type="Proteomes" id="UP000277294">
    <property type="component" value="Unassembled WGS sequence"/>
</dbReference>
<evidence type="ECO:0000256" key="11">
    <source>
        <dbReference type="SAM" id="SignalP"/>
    </source>
</evidence>
<dbReference type="InterPro" id="IPR023614">
    <property type="entry name" value="Porin_dom_sf"/>
</dbReference>
<gene>
    <name evidence="13" type="ORF">PIGHUM_01110</name>
</gene>
<evidence type="ECO:0000256" key="4">
    <source>
        <dbReference type="ARBA" id="ARBA00022452"/>
    </source>
</evidence>
<dbReference type="RefSeq" id="WP_124078405.1">
    <property type="nucleotide sequence ID" value="NZ_UWPJ01000009.1"/>
</dbReference>
<dbReference type="CDD" id="cd00342">
    <property type="entry name" value="gram_neg_porins"/>
    <property type="match status" value="1"/>
</dbReference>
<dbReference type="InterPro" id="IPR033900">
    <property type="entry name" value="Gram_neg_porin_domain"/>
</dbReference>
<dbReference type="GO" id="GO:0046930">
    <property type="term" value="C:pore complex"/>
    <property type="evidence" value="ECO:0007669"/>
    <property type="project" value="UniProtKB-KW"/>
</dbReference>
<feature type="chain" id="PRO_5018049614" evidence="11">
    <location>
        <begin position="23"/>
        <end position="377"/>
    </location>
</feature>
<keyword evidence="8" id="KW-0626">Porin</keyword>
<dbReference type="PANTHER" id="PTHR34501">
    <property type="entry name" value="PROTEIN YDDL-RELATED"/>
    <property type="match status" value="1"/>
</dbReference>
<keyword evidence="7" id="KW-0406">Ion transport</keyword>
<dbReference type="SUPFAM" id="SSF56935">
    <property type="entry name" value="Porins"/>
    <property type="match status" value="1"/>
</dbReference>
<organism evidence="13 14">
    <name type="scientific">Pigmentiphaga humi</name>
    <dbReference type="NCBI Taxonomy" id="2478468"/>
    <lineage>
        <taxon>Bacteria</taxon>
        <taxon>Pseudomonadati</taxon>
        <taxon>Pseudomonadota</taxon>
        <taxon>Betaproteobacteria</taxon>
        <taxon>Burkholderiales</taxon>
        <taxon>Alcaligenaceae</taxon>
        <taxon>Pigmentiphaga</taxon>
    </lineage>
</organism>
<keyword evidence="10" id="KW-0998">Cell outer membrane</keyword>
<name>A0A3P4AZZ2_9BURK</name>
<keyword evidence="6 11" id="KW-0732">Signal</keyword>
<evidence type="ECO:0000256" key="8">
    <source>
        <dbReference type="ARBA" id="ARBA00023114"/>
    </source>
</evidence>
<dbReference type="Pfam" id="PF13609">
    <property type="entry name" value="Porin_4"/>
    <property type="match status" value="1"/>
</dbReference>
<feature type="signal peptide" evidence="11">
    <location>
        <begin position="1"/>
        <end position="22"/>
    </location>
</feature>
<keyword evidence="4" id="KW-1134">Transmembrane beta strand</keyword>
<dbReference type="PANTHER" id="PTHR34501:SF9">
    <property type="entry name" value="MAJOR OUTER MEMBRANE PROTEIN P.IA"/>
    <property type="match status" value="1"/>
</dbReference>
<keyword evidence="3" id="KW-0813">Transport</keyword>